<evidence type="ECO:0000256" key="4">
    <source>
        <dbReference type="ARBA" id="ARBA00022801"/>
    </source>
</evidence>
<name>A0A0C3NFU7_9PORP</name>
<dbReference type="GO" id="GO:0005829">
    <property type="term" value="C:cytosol"/>
    <property type="evidence" value="ECO:0007669"/>
    <property type="project" value="TreeGrafter"/>
</dbReference>
<dbReference type="PROSITE" id="PS51257">
    <property type="entry name" value="PROKAR_LIPOPROTEIN"/>
    <property type="match status" value="1"/>
</dbReference>
<sequence length="696" mass="79774">MKKITFMAAIILVMASCGKSDQNPLLTAFDTPHQTPPFDKIKAEHYEPAFDIAIEDAKKEVARIAASKETPTFENTIVALDNTGERLEYISSIFFNLNSAMTDSLMQDIAQKVSPKLTAYGHEIYMNQELFNRVKQVYEQKEKQNLNPEQHALLEKTWKAFIKGGANLEGADKERFKEVSIELSKLSLTFDKNELAETNAFELHVTTEEDLSGLPEGVKEMAAITAKQKGKEGWIFTLHYPSFAPFMKYADNRKLREQMYRANSSRGYHDNEYNNEEIIKKITALRLELAQIMGYKNYAEYALTDRMANTPEIVNNFIEELHKASHPASLRDKKEVEEYARKAGLKGELQRWDWAYYSNKLMQEKYALDDEMLKPYFKLENVQSGIFDLANQLYGITFREVHNIPLYHKEVKTFEVYDTDSTYLGVLYLDFFPRESKGGGAWMTEFRGQKIKDGKDSRPLISMVMNFTKPTETKPSLLSFNEVTTFLHEFGHAMHGMLSKCTYGSTSGTNVYRDFVELPSQIMENWALEKEWLDTWAVHYQTGERLPQEYIDKIKKSANFQSGYASDRQLSFAMVDMAWHTITQPVTEPLIEFENRAMGRTEIMPAVKGSAFSTAFGHIFAGGYAAGYYGYKWAEVLDADAFSVFKKNGIFDKKTATSFRKNILEKGGSENPMILYKRFRGQEPTVDALLERSGLK</sequence>
<evidence type="ECO:0000256" key="3">
    <source>
        <dbReference type="ARBA" id="ARBA00022723"/>
    </source>
</evidence>
<dbReference type="FunFam" id="3.40.390.10:FF:000009">
    <property type="entry name" value="Oligopeptidase A"/>
    <property type="match status" value="1"/>
</dbReference>
<dbReference type="GO" id="GO:0004180">
    <property type="term" value="F:carboxypeptidase activity"/>
    <property type="evidence" value="ECO:0007669"/>
    <property type="project" value="TreeGrafter"/>
</dbReference>
<dbReference type="PANTHER" id="PTHR43660">
    <property type="entry name" value="DIPEPTIDYL CARBOXYPEPTIDASE"/>
    <property type="match status" value="1"/>
</dbReference>
<gene>
    <name evidence="9" type="ORF">BA92_08400</name>
</gene>
<dbReference type="Proteomes" id="UP000031980">
    <property type="component" value="Unassembled WGS sequence"/>
</dbReference>
<dbReference type="Gene3D" id="1.10.1370.10">
    <property type="entry name" value="Neurolysin, domain 3"/>
    <property type="match status" value="1"/>
</dbReference>
<evidence type="ECO:0000256" key="5">
    <source>
        <dbReference type="ARBA" id="ARBA00022833"/>
    </source>
</evidence>
<evidence type="ECO:0000256" key="6">
    <source>
        <dbReference type="ARBA" id="ARBA00023049"/>
    </source>
</evidence>
<evidence type="ECO:0000313" key="10">
    <source>
        <dbReference type="Proteomes" id="UP000031980"/>
    </source>
</evidence>
<reference evidence="9 10" key="1">
    <citation type="submission" date="2014-07" db="EMBL/GenBank/DDBJ databases">
        <title>Porphyromonadaceae bacterium OUH 308042 = ATCC BAA-2681 = DSM 28342 draft genome.</title>
        <authorList>
            <person name="Sydenham T.V."/>
            <person name="Hasman H."/>
            <person name="Justensen U.S."/>
        </authorList>
    </citation>
    <scope>NUCLEOTIDE SEQUENCE [LARGE SCALE GENOMIC DNA]</scope>
    <source>
        <strain evidence="9 10">OUH 308042</strain>
    </source>
</reference>
<dbReference type="Gene3D" id="1.10.1370.40">
    <property type="match status" value="1"/>
</dbReference>
<feature type="domain" description="Peptidase M3A/M3B catalytic" evidence="8">
    <location>
        <begin position="246"/>
        <end position="694"/>
    </location>
</feature>
<evidence type="ECO:0000259" key="8">
    <source>
        <dbReference type="Pfam" id="PF01432"/>
    </source>
</evidence>
<dbReference type="GO" id="GO:0004222">
    <property type="term" value="F:metalloendopeptidase activity"/>
    <property type="evidence" value="ECO:0007669"/>
    <property type="project" value="InterPro"/>
</dbReference>
<dbReference type="InterPro" id="IPR034005">
    <property type="entry name" value="M3A_DCP"/>
</dbReference>
<comment type="caution">
    <text evidence="9">The sequence shown here is derived from an EMBL/GenBank/DDBJ whole genome shotgun (WGS) entry which is preliminary data.</text>
</comment>
<comment type="similarity">
    <text evidence="1 7">Belongs to the peptidase M3 family.</text>
</comment>
<organism evidence="9 10">
    <name type="scientific">Sanguibacteroides justesenii</name>
    <dbReference type="NCBI Taxonomy" id="1547597"/>
    <lineage>
        <taxon>Bacteria</taxon>
        <taxon>Pseudomonadati</taxon>
        <taxon>Bacteroidota</taxon>
        <taxon>Bacteroidia</taxon>
        <taxon>Bacteroidales</taxon>
        <taxon>Porphyromonadaceae</taxon>
        <taxon>Sanguibacteroides</taxon>
    </lineage>
</organism>
<evidence type="ECO:0000256" key="2">
    <source>
        <dbReference type="ARBA" id="ARBA00022670"/>
    </source>
</evidence>
<keyword evidence="5 7" id="KW-0862">Zinc</keyword>
<dbReference type="InterPro" id="IPR001567">
    <property type="entry name" value="Pept_M3A_M3B_dom"/>
</dbReference>
<dbReference type="GO" id="GO:0046872">
    <property type="term" value="F:metal ion binding"/>
    <property type="evidence" value="ECO:0007669"/>
    <property type="project" value="UniProtKB-UniRule"/>
</dbReference>
<dbReference type="EMBL" id="JPIU01000038">
    <property type="protein sequence ID" value="KIO45012.1"/>
    <property type="molecule type" value="Genomic_DNA"/>
</dbReference>
<keyword evidence="10" id="KW-1185">Reference proteome</keyword>
<comment type="cofactor">
    <cofactor evidence="7">
        <name>Zn(2+)</name>
        <dbReference type="ChEBI" id="CHEBI:29105"/>
    </cofactor>
    <text evidence="7">Binds 1 zinc ion.</text>
</comment>
<dbReference type="Pfam" id="PF01432">
    <property type="entry name" value="Peptidase_M3"/>
    <property type="match status" value="1"/>
</dbReference>
<evidence type="ECO:0000256" key="1">
    <source>
        <dbReference type="ARBA" id="ARBA00006040"/>
    </source>
</evidence>
<proteinExistence type="inferred from homology"/>
<keyword evidence="6 7" id="KW-0482">Metalloprotease</keyword>
<keyword evidence="3 7" id="KW-0479">Metal-binding</keyword>
<protein>
    <submittedName>
        <fullName evidence="9">Peptidase M3</fullName>
    </submittedName>
</protein>
<dbReference type="CDD" id="cd06456">
    <property type="entry name" value="M3A_DCP"/>
    <property type="match status" value="1"/>
</dbReference>
<keyword evidence="2 7" id="KW-0645">Protease</keyword>
<dbReference type="PANTHER" id="PTHR43660:SF1">
    <property type="entry name" value="DIPEPTIDYL CARBOXYPEPTIDASE"/>
    <property type="match status" value="1"/>
</dbReference>
<dbReference type="GO" id="GO:0006508">
    <property type="term" value="P:proteolysis"/>
    <property type="evidence" value="ECO:0007669"/>
    <property type="project" value="UniProtKB-KW"/>
</dbReference>
<dbReference type="SUPFAM" id="SSF55486">
    <property type="entry name" value="Metalloproteases ('zincins'), catalytic domain"/>
    <property type="match status" value="1"/>
</dbReference>
<dbReference type="Gene3D" id="3.40.390.10">
    <property type="entry name" value="Collagenase (Catalytic Domain)"/>
    <property type="match status" value="1"/>
</dbReference>
<dbReference type="InterPro" id="IPR024079">
    <property type="entry name" value="MetalloPept_cat_dom_sf"/>
</dbReference>
<evidence type="ECO:0000256" key="7">
    <source>
        <dbReference type="RuleBase" id="RU003435"/>
    </source>
</evidence>
<accession>A0A0C3NFU7</accession>
<dbReference type="InterPro" id="IPR024077">
    <property type="entry name" value="Neurolysin/TOP_dom2"/>
</dbReference>
<dbReference type="AlphaFoldDB" id="A0A0C3NFU7"/>
<dbReference type="InterPro" id="IPR045090">
    <property type="entry name" value="Pept_M3A_M3B"/>
</dbReference>
<keyword evidence="4 7" id="KW-0378">Hydrolase</keyword>
<evidence type="ECO:0000313" key="9">
    <source>
        <dbReference type="EMBL" id="KIO45012.1"/>
    </source>
</evidence>